<evidence type="ECO:0000256" key="2">
    <source>
        <dbReference type="SAM" id="Phobius"/>
    </source>
</evidence>
<evidence type="ECO:0000259" key="3">
    <source>
        <dbReference type="Pfam" id="PF23539"/>
    </source>
</evidence>
<dbReference type="Pfam" id="PF23539">
    <property type="entry name" value="DUF7134"/>
    <property type="match status" value="1"/>
</dbReference>
<feature type="transmembrane region" description="Helical" evidence="2">
    <location>
        <begin position="49"/>
        <end position="66"/>
    </location>
</feature>
<name>A0A4R4WV21_9ACTN</name>
<keyword evidence="2" id="KW-0472">Membrane</keyword>
<dbReference type="Proteomes" id="UP000294543">
    <property type="component" value="Unassembled WGS sequence"/>
</dbReference>
<proteinExistence type="predicted"/>
<dbReference type="RefSeq" id="WP_132508616.1">
    <property type="nucleotide sequence ID" value="NZ_SMKP01000033.1"/>
</dbReference>
<protein>
    <recommendedName>
        <fullName evidence="3">DUF7134 domain-containing protein</fullName>
    </recommendedName>
</protein>
<keyword evidence="5" id="KW-1185">Reference proteome</keyword>
<keyword evidence="1" id="KW-0175">Coiled coil</keyword>
<sequence>MSEPTLITVARRRLRALPHLRVDAALATLIAIVQLWPLISRESPQGGPWHWWGYAVAVAASVPVVWRRRAPIVVLLASLGVSTLYDLAGNVADQPIWYGALVALYTVAAYSPPGPRIIAFGVTTAGGLLTVGSWETALRGTVLLVAAYAIGRAAATSRAHAAALEERAARMEKERQMAAELAAQRERDRIAGRWRGPACG</sequence>
<reference evidence="4 5" key="1">
    <citation type="submission" date="2019-03" db="EMBL/GenBank/DDBJ databases">
        <title>Draft genome sequences of novel Actinobacteria.</title>
        <authorList>
            <person name="Sahin N."/>
            <person name="Ay H."/>
            <person name="Saygin H."/>
        </authorList>
    </citation>
    <scope>NUCLEOTIDE SEQUENCE [LARGE SCALE GENOMIC DNA]</scope>
    <source>
        <strain evidence="4 5">KC712</strain>
    </source>
</reference>
<dbReference type="OrthoDB" id="227596at2"/>
<feature type="domain" description="DUF7134" evidence="3">
    <location>
        <begin position="20"/>
        <end position="147"/>
    </location>
</feature>
<dbReference type="InterPro" id="IPR055558">
    <property type="entry name" value="DUF7134"/>
</dbReference>
<comment type="caution">
    <text evidence="4">The sequence shown here is derived from an EMBL/GenBank/DDBJ whole genome shotgun (WGS) entry which is preliminary data.</text>
</comment>
<evidence type="ECO:0000313" key="4">
    <source>
        <dbReference type="EMBL" id="TDD21579.1"/>
    </source>
</evidence>
<evidence type="ECO:0000313" key="5">
    <source>
        <dbReference type="Proteomes" id="UP000294543"/>
    </source>
</evidence>
<gene>
    <name evidence="4" type="ORF">E1294_14125</name>
</gene>
<dbReference type="EMBL" id="SMKP01000033">
    <property type="protein sequence ID" value="TDD21579.1"/>
    <property type="molecule type" value="Genomic_DNA"/>
</dbReference>
<dbReference type="AlphaFoldDB" id="A0A4R4WV21"/>
<keyword evidence="2" id="KW-0812">Transmembrane</keyword>
<feature type="transmembrane region" description="Helical" evidence="2">
    <location>
        <begin position="20"/>
        <end position="37"/>
    </location>
</feature>
<feature type="coiled-coil region" evidence="1">
    <location>
        <begin position="154"/>
        <end position="181"/>
    </location>
</feature>
<keyword evidence="2" id="KW-1133">Transmembrane helix</keyword>
<organism evidence="4 5">
    <name type="scientific">Nonomuraea diastatica</name>
    <dbReference type="NCBI Taxonomy" id="1848329"/>
    <lineage>
        <taxon>Bacteria</taxon>
        <taxon>Bacillati</taxon>
        <taxon>Actinomycetota</taxon>
        <taxon>Actinomycetes</taxon>
        <taxon>Streptosporangiales</taxon>
        <taxon>Streptosporangiaceae</taxon>
        <taxon>Nonomuraea</taxon>
    </lineage>
</organism>
<accession>A0A4R4WV21</accession>
<evidence type="ECO:0000256" key="1">
    <source>
        <dbReference type="SAM" id="Coils"/>
    </source>
</evidence>